<dbReference type="RefSeq" id="WP_066852977.1">
    <property type="nucleotide sequence ID" value="NZ_JXMS01000005.1"/>
</dbReference>
<sequence>MQEKVVSIYSVTEADATLISSVSPCLPPPSNPMDFGGASELLSHVEALAQLFSRMALSDNVQEGRKVQPERSMPQFFTAGKSNQVSSIVFAASYAAVASTAVRLLQREEQGTMKNLQKEGVSSLRLMPPYQPALPKPLHTLVPVSSAKVLPCTEERSAVKSKMMIDGRIAQGHHVVFRNVVRQTLEVLQQFVDAQKKAEEAASGHS</sequence>
<dbReference type="Proteomes" id="UP000091979">
    <property type="component" value="Unassembled WGS sequence"/>
</dbReference>
<accession>A0A1B7XI58</accession>
<name>A0A1B7XI58_9BACT</name>
<dbReference type="PATRIC" id="fig|1560234.3.peg.2819"/>
<keyword evidence="2" id="KW-1185">Reference proteome</keyword>
<comment type="caution">
    <text evidence="1">The sequence shown here is derived from an EMBL/GenBank/DDBJ whole genome shotgun (WGS) entry which is preliminary data.</text>
</comment>
<reference evidence="1 2" key="1">
    <citation type="submission" date="2015-01" db="EMBL/GenBank/DDBJ databases">
        <title>Desulfovibrio sp. JC271 draft genome sequence.</title>
        <authorList>
            <person name="Shivani Y."/>
            <person name="Subhash Y."/>
            <person name="Sasikala C."/>
            <person name="Ramana C.V."/>
        </authorList>
    </citation>
    <scope>NUCLEOTIDE SEQUENCE [LARGE SCALE GENOMIC DNA]</scope>
    <source>
        <strain evidence="1 2">JC271</strain>
    </source>
</reference>
<protein>
    <submittedName>
        <fullName evidence="1">Uncharacterized protein</fullName>
    </submittedName>
</protein>
<proteinExistence type="predicted"/>
<evidence type="ECO:0000313" key="2">
    <source>
        <dbReference type="Proteomes" id="UP000091979"/>
    </source>
</evidence>
<organism evidence="1 2">
    <name type="scientific">Halodesulfovibrio spirochaetisodalis</name>
    <dbReference type="NCBI Taxonomy" id="1560234"/>
    <lineage>
        <taxon>Bacteria</taxon>
        <taxon>Pseudomonadati</taxon>
        <taxon>Thermodesulfobacteriota</taxon>
        <taxon>Desulfovibrionia</taxon>
        <taxon>Desulfovibrionales</taxon>
        <taxon>Desulfovibrionaceae</taxon>
        <taxon>Halodesulfovibrio</taxon>
    </lineage>
</organism>
<dbReference type="EMBL" id="JXMS01000005">
    <property type="protein sequence ID" value="OBQ55202.1"/>
    <property type="molecule type" value="Genomic_DNA"/>
</dbReference>
<dbReference type="AlphaFoldDB" id="A0A1B7XI58"/>
<evidence type="ECO:0000313" key="1">
    <source>
        <dbReference type="EMBL" id="OBQ55202.1"/>
    </source>
</evidence>
<gene>
    <name evidence="1" type="ORF">SP90_04355</name>
</gene>